<accession>A0AAW2XT36</accession>
<dbReference type="AlphaFoldDB" id="A0AAW2XT36"/>
<protein>
    <submittedName>
        <fullName evidence="1">Uncharacterized protein</fullName>
    </submittedName>
</protein>
<dbReference type="EMBL" id="JACGWN010000003">
    <property type="protein sequence ID" value="KAL0455456.1"/>
    <property type="molecule type" value="Genomic_DNA"/>
</dbReference>
<proteinExistence type="predicted"/>
<gene>
    <name evidence="1" type="ORF">Slati_0884800</name>
</gene>
<organism evidence="1">
    <name type="scientific">Sesamum latifolium</name>
    <dbReference type="NCBI Taxonomy" id="2727402"/>
    <lineage>
        <taxon>Eukaryota</taxon>
        <taxon>Viridiplantae</taxon>
        <taxon>Streptophyta</taxon>
        <taxon>Embryophyta</taxon>
        <taxon>Tracheophyta</taxon>
        <taxon>Spermatophyta</taxon>
        <taxon>Magnoliopsida</taxon>
        <taxon>eudicotyledons</taxon>
        <taxon>Gunneridae</taxon>
        <taxon>Pentapetalae</taxon>
        <taxon>asterids</taxon>
        <taxon>lamiids</taxon>
        <taxon>Lamiales</taxon>
        <taxon>Pedaliaceae</taxon>
        <taxon>Sesamum</taxon>
    </lineage>
</organism>
<sequence>MEGAWCWHTSVEIITIIYGGEVRIVWTAPGAGLHYCWALSRYFGIASSFGWPFLGSCPPWISLGFVTWALTVCYARLPPRSPMITFSLGARLLRPVSMRSGGWFLFSGHILVGRHPSCGPRRDGKGNM</sequence>
<reference evidence="1" key="1">
    <citation type="submission" date="2020-06" db="EMBL/GenBank/DDBJ databases">
        <authorList>
            <person name="Li T."/>
            <person name="Hu X."/>
            <person name="Zhang T."/>
            <person name="Song X."/>
            <person name="Zhang H."/>
            <person name="Dai N."/>
            <person name="Sheng W."/>
            <person name="Hou X."/>
            <person name="Wei L."/>
        </authorList>
    </citation>
    <scope>NUCLEOTIDE SEQUENCE</scope>
    <source>
        <strain evidence="1">KEN1</strain>
        <tissue evidence="1">Leaf</tissue>
    </source>
</reference>
<comment type="caution">
    <text evidence="1">The sequence shown here is derived from an EMBL/GenBank/DDBJ whole genome shotgun (WGS) entry which is preliminary data.</text>
</comment>
<evidence type="ECO:0000313" key="1">
    <source>
        <dbReference type="EMBL" id="KAL0455456.1"/>
    </source>
</evidence>
<name>A0AAW2XT36_9LAMI</name>
<reference evidence="1" key="2">
    <citation type="journal article" date="2024" name="Plant">
        <title>Genomic evolution and insights into agronomic trait innovations of Sesamum species.</title>
        <authorList>
            <person name="Miao H."/>
            <person name="Wang L."/>
            <person name="Qu L."/>
            <person name="Liu H."/>
            <person name="Sun Y."/>
            <person name="Le M."/>
            <person name="Wang Q."/>
            <person name="Wei S."/>
            <person name="Zheng Y."/>
            <person name="Lin W."/>
            <person name="Duan Y."/>
            <person name="Cao H."/>
            <person name="Xiong S."/>
            <person name="Wang X."/>
            <person name="Wei L."/>
            <person name="Li C."/>
            <person name="Ma Q."/>
            <person name="Ju M."/>
            <person name="Zhao R."/>
            <person name="Li G."/>
            <person name="Mu C."/>
            <person name="Tian Q."/>
            <person name="Mei H."/>
            <person name="Zhang T."/>
            <person name="Gao T."/>
            <person name="Zhang H."/>
        </authorList>
    </citation>
    <scope>NUCLEOTIDE SEQUENCE</scope>
    <source>
        <strain evidence="1">KEN1</strain>
    </source>
</reference>